<evidence type="ECO:0000313" key="2">
    <source>
        <dbReference type="EMBL" id="WRT70175.1"/>
    </source>
</evidence>
<evidence type="ECO:0008006" key="4">
    <source>
        <dbReference type="Google" id="ProtNLM"/>
    </source>
</evidence>
<sequence length="452" mass="51921">MPKSLLDLNDEILWLIGQYVDGDLAIPMPSFGPYWTTYPDLIDPKTSRDLIFFRSTCRRLRHACRLQGIHMVIDEIEVEGRAGPEENLCSDGIQKCVRRARISPLCRRRSLRGHSPETTFASKLQPLSYLEELSVQHGTETSSKLATQVFETLPEPLDFLPNLKSLSVDFDCNDCSGHLPLLLITSAPKLQHLKMYLDPPVDVPDWDPLQAFSAILKAWTDHNLKPYMPLTTLYLKYPWSARGIIWRSWGKVIREAFKLLPELEDFQVASFNKKGKELTFGTYLICSKEEQGNAELVQWKFEVMNLEDGDWRNSWTLEEMINYLKPSSKLKIFDPIIVIQPGESRPCNLSPSSNHITRKSIYHDQNSYESSRFEDLLSKYEHLLRSQMKAAAEALIELVPSLQEGAFWERGTEVSYDDWYRWKWTKSIGDDGTPEAEVTKTPLTLKTAGKSQ</sequence>
<feature type="region of interest" description="Disordered" evidence="1">
    <location>
        <begin position="431"/>
        <end position="452"/>
    </location>
</feature>
<evidence type="ECO:0000313" key="3">
    <source>
        <dbReference type="Proteomes" id="UP001329825"/>
    </source>
</evidence>
<proteinExistence type="predicted"/>
<protein>
    <recommendedName>
        <fullName evidence="4">F-box domain-containing protein</fullName>
    </recommendedName>
</protein>
<reference evidence="2 3" key="1">
    <citation type="submission" date="2024-01" db="EMBL/GenBank/DDBJ databases">
        <title>Comparative genomics of Cryptococcus and Kwoniella reveals pathogenesis evolution and contrasting modes of karyotype evolution via chromosome fusion or intercentromeric recombination.</title>
        <authorList>
            <person name="Coelho M.A."/>
            <person name="David-Palma M."/>
            <person name="Shea T."/>
            <person name="Bowers K."/>
            <person name="McGinley-Smith S."/>
            <person name="Mohammad A.W."/>
            <person name="Gnirke A."/>
            <person name="Yurkov A.M."/>
            <person name="Nowrousian M."/>
            <person name="Sun S."/>
            <person name="Cuomo C.A."/>
            <person name="Heitman J."/>
        </authorList>
    </citation>
    <scope>NUCLEOTIDE SEQUENCE [LARGE SCALE GENOMIC DNA]</scope>
    <source>
        <strain evidence="2">CBS 11374</strain>
    </source>
</reference>
<name>A0ABZ1DA24_9TREE</name>
<dbReference type="Proteomes" id="UP001329825">
    <property type="component" value="Chromosome 10"/>
</dbReference>
<organism evidence="2 3">
    <name type="scientific">Kwoniella shivajii</name>
    <dbReference type="NCBI Taxonomy" id="564305"/>
    <lineage>
        <taxon>Eukaryota</taxon>
        <taxon>Fungi</taxon>
        <taxon>Dikarya</taxon>
        <taxon>Basidiomycota</taxon>
        <taxon>Agaricomycotina</taxon>
        <taxon>Tremellomycetes</taxon>
        <taxon>Tremellales</taxon>
        <taxon>Cryptococcaceae</taxon>
        <taxon>Kwoniella</taxon>
    </lineage>
</organism>
<keyword evidence="3" id="KW-1185">Reference proteome</keyword>
<gene>
    <name evidence="2" type="ORF">IL334_007169</name>
</gene>
<dbReference type="GeneID" id="87959299"/>
<feature type="compositionally biased region" description="Polar residues" evidence="1">
    <location>
        <begin position="441"/>
        <end position="452"/>
    </location>
</feature>
<dbReference type="RefSeq" id="XP_062794914.1">
    <property type="nucleotide sequence ID" value="XM_062938863.1"/>
</dbReference>
<evidence type="ECO:0000256" key="1">
    <source>
        <dbReference type="SAM" id="MobiDB-lite"/>
    </source>
</evidence>
<dbReference type="EMBL" id="CP141890">
    <property type="protein sequence ID" value="WRT70175.1"/>
    <property type="molecule type" value="Genomic_DNA"/>
</dbReference>
<accession>A0ABZ1DA24</accession>